<keyword evidence="3" id="KW-0812">Transmembrane</keyword>
<dbReference type="EMBL" id="FNIX01000001">
    <property type="protein sequence ID" value="SDO09294.1"/>
    <property type="molecule type" value="Genomic_DNA"/>
</dbReference>
<keyword evidence="6" id="KW-1185">Reference proteome</keyword>
<evidence type="ECO:0000256" key="1">
    <source>
        <dbReference type="ARBA" id="ARBA00022574"/>
    </source>
</evidence>
<feature type="transmembrane region" description="Helical" evidence="3">
    <location>
        <begin position="178"/>
        <end position="198"/>
    </location>
</feature>
<gene>
    <name evidence="5" type="ORF">SAMN05421507_1011313</name>
</gene>
<evidence type="ECO:0000313" key="6">
    <source>
        <dbReference type="Proteomes" id="UP000199691"/>
    </source>
</evidence>
<evidence type="ECO:0000256" key="2">
    <source>
        <dbReference type="ARBA" id="ARBA00022737"/>
    </source>
</evidence>
<dbReference type="PANTHER" id="PTHR22847:SF637">
    <property type="entry name" value="WD REPEAT DOMAIN 5B"/>
    <property type="match status" value="1"/>
</dbReference>
<dbReference type="GO" id="GO:0007165">
    <property type="term" value="P:signal transduction"/>
    <property type="evidence" value="ECO:0007669"/>
    <property type="project" value="InterPro"/>
</dbReference>
<accession>A0A1H0GR29</accession>
<dbReference type="PROSITE" id="PS50104">
    <property type="entry name" value="TIR"/>
    <property type="match status" value="1"/>
</dbReference>
<evidence type="ECO:0000313" key="5">
    <source>
        <dbReference type="EMBL" id="SDO09294.1"/>
    </source>
</evidence>
<dbReference type="RefSeq" id="WP_090095660.1">
    <property type="nucleotide sequence ID" value="NZ_FNIX01000001.1"/>
</dbReference>
<keyword evidence="2" id="KW-0677">Repeat</keyword>
<dbReference type="PANTHER" id="PTHR22847">
    <property type="entry name" value="WD40 REPEAT PROTEIN"/>
    <property type="match status" value="1"/>
</dbReference>
<proteinExistence type="predicted"/>
<dbReference type="Gene3D" id="2.130.10.10">
    <property type="entry name" value="YVTN repeat-like/Quinoprotein amine dehydrogenase"/>
    <property type="match status" value="3"/>
</dbReference>
<dbReference type="STRING" id="641025.SAMN05421507_1011313"/>
<dbReference type="InterPro" id="IPR000157">
    <property type="entry name" value="TIR_dom"/>
</dbReference>
<evidence type="ECO:0000256" key="3">
    <source>
        <dbReference type="SAM" id="Phobius"/>
    </source>
</evidence>
<dbReference type="Proteomes" id="UP000199691">
    <property type="component" value="Unassembled WGS sequence"/>
</dbReference>
<sequence length="904" mass="97768">MDEPAYDAFLSYSRALDGKLAPALYHSIQRFANPFYRLRSSRVFLDDRSLSANPGLWSSLEAAMGRSRWLILLASPEAAASEWVGRELKWWLENKSAQRILVVLTSGEYAQAVPHEVRKALGEEPRWVDLRWLREAGQVHDSNPRLRNCVADIASAVRGVPKDDLVGDHIRLHRRTMWLTGGAIATLVVLTVALLVAAHTAVGKADEAVAQARTATARGLASAAVANLRTDLGLSRVLAAEAYRVEPNGQTRAALFETMATSPHLERYLPVGGEVTALATSADGRVAVAGTADGRVVRWDLVKFRSTERKVGPRAVTAVATSADGNVIAAFTAGYTLRWEVRSDATQVIDTPDDLTRGLVAVSRWGRFTAVYSTSTSAEVYENGLSRTTRVVHDDHLDRVVERNDPSSPVLMVRLPDDFTLLEVSYNDWVRRSPTTLETASVVQGNAAPANGSWGGLSDDGNHFGFSKDGDTRLWRTSQAAFGFDTHDVRLPAGRDNPAAVAISNDGARTAVADAGVIYVYDMSGPVTGERTRLDGNSETPFVGFLGVDNNRLVSATRDRLVLWDLTRNTPIGSTPIIRTPLSCSACPAPRIAAAHGGIAVAAGSDVAVQWYRNSIGPDNRFGPLVWNSTGKKLFLVKMPDGIGEVWMAEHGLERLSVWNGLVNAEFVVAMGVSANDHRLVTVNERGDVQVFTGRELSSTGTVKVDRRLDQQGWPPAGHLAAVSADAVTAAIALPDSVFLVNTLSGKVYQLPGGKADAVVFTAGDLFVQRDGAIEIWDTSGRFLRRTVPSDPAYLPGLAVSPDSKIAAQLRSDHVLVITNLVTGELVGQLRLSEQRGRFGRIGVAFSDDRSVLTAVSDRPLRRWDLSEDNWVKAACSSAGRGLTDDEWRHFVGTAPPAQLTCGR</sequence>
<dbReference type="Gene3D" id="3.40.50.10140">
    <property type="entry name" value="Toll/interleukin-1 receptor homology (TIR) domain"/>
    <property type="match status" value="1"/>
</dbReference>
<dbReference type="SMART" id="SM00255">
    <property type="entry name" value="TIR"/>
    <property type="match status" value="1"/>
</dbReference>
<organism evidence="5 6">
    <name type="scientific">Lentzea jiangxiensis</name>
    <dbReference type="NCBI Taxonomy" id="641025"/>
    <lineage>
        <taxon>Bacteria</taxon>
        <taxon>Bacillati</taxon>
        <taxon>Actinomycetota</taxon>
        <taxon>Actinomycetes</taxon>
        <taxon>Pseudonocardiales</taxon>
        <taxon>Pseudonocardiaceae</taxon>
        <taxon>Lentzea</taxon>
    </lineage>
</organism>
<name>A0A1H0GR29_9PSEU</name>
<keyword evidence="1" id="KW-0853">WD repeat</keyword>
<feature type="domain" description="TIR" evidence="4">
    <location>
        <begin position="4"/>
        <end position="150"/>
    </location>
</feature>
<reference evidence="6" key="1">
    <citation type="submission" date="2016-10" db="EMBL/GenBank/DDBJ databases">
        <authorList>
            <person name="Varghese N."/>
            <person name="Submissions S."/>
        </authorList>
    </citation>
    <scope>NUCLEOTIDE SEQUENCE [LARGE SCALE GENOMIC DNA]</scope>
    <source>
        <strain evidence="6">CGMCC 4.6609</strain>
    </source>
</reference>
<dbReference type="InterPro" id="IPR015943">
    <property type="entry name" value="WD40/YVTN_repeat-like_dom_sf"/>
</dbReference>
<dbReference type="SUPFAM" id="SSF82171">
    <property type="entry name" value="DPP6 N-terminal domain-like"/>
    <property type="match status" value="1"/>
</dbReference>
<keyword evidence="3" id="KW-1133">Transmembrane helix</keyword>
<protein>
    <submittedName>
        <fullName evidence="5">WD40 repeat</fullName>
    </submittedName>
</protein>
<dbReference type="InterPro" id="IPR035897">
    <property type="entry name" value="Toll_tir_struct_dom_sf"/>
</dbReference>
<dbReference type="SUPFAM" id="SSF52200">
    <property type="entry name" value="Toll/Interleukin receptor TIR domain"/>
    <property type="match status" value="1"/>
</dbReference>
<keyword evidence="3" id="KW-0472">Membrane</keyword>
<dbReference type="AlphaFoldDB" id="A0A1H0GR29"/>
<evidence type="ECO:0000259" key="4">
    <source>
        <dbReference type="PROSITE" id="PS50104"/>
    </source>
</evidence>